<dbReference type="SUPFAM" id="SSF82708">
    <property type="entry name" value="R3H domain"/>
    <property type="match status" value="1"/>
</dbReference>
<dbReference type="GO" id="GO:0005737">
    <property type="term" value="C:cytoplasm"/>
    <property type="evidence" value="ECO:0007669"/>
    <property type="project" value="TreeGrafter"/>
</dbReference>
<dbReference type="Proteomes" id="UP000565441">
    <property type="component" value="Unassembled WGS sequence"/>
</dbReference>
<reference evidence="12 13" key="1">
    <citation type="journal article" date="2020" name="ISME J.">
        <title>Uncovering the hidden diversity of litter-decomposition mechanisms in mushroom-forming fungi.</title>
        <authorList>
            <person name="Floudas D."/>
            <person name="Bentzer J."/>
            <person name="Ahren D."/>
            <person name="Johansson T."/>
            <person name="Persson P."/>
            <person name="Tunlid A."/>
        </authorList>
    </citation>
    <scope>NUCLEOTIDE SEQUENCE [LARGE SCALE GENOMIC DNA]</scope>
    <source>
        <strain evidence="12 13">CBS 661.87</strain>
    </source>
</reference>
<proteinExistence type="predicted"/>
<dbReference type="EMBL" id="JAACJP010000002">
    <property type="protein sequence ID" value="KAF5386582.1"/>
    <property type="molecule type" value="Genomic_DNA"/>
</dbReference>
<dbReference type="CDD" id="cd02639">
    <property type="entry name" value="R3H_RRM"/>
    <property type="match status" value="1"/>
</dbReference>
<feature type="domain" description="R3H" evidence="11">
    <location>
        <begin position="317"/>
        <end position="381"/>
    </location>
</feature>
<feature type="region of interest" description="Disordered" evidence="9">
    <location>
        <begin position="381"/>
        <end position="448"/>
    </location>
</feature>
<dbReference type="InterPro" id="IPR001374">
    <property type="entry name" value="R3H_dom"/>
</dbReference>
<evidence type="ECO:0008006" key="14">
    <source>
        <dbReference type="Google" id="ProtNLM"/>
    </source>
</evidence>
<dbReference type="InterPro" id="IPR034069">
    <property type="entry name" value="R3H_Cip2"/>
</dbReference>
<dbReference type="InterPro" id="IPR012677">
    <property type="entry name" value="Nucleotide-bd_a/b_plait_sf"/>
</dbReference>
<feature type="compositionally biased region" description="Low complexity" evidence="9">
    <location>
        <begin position="381"/>
        <end position="401"/>
    </location>
</feature>
<feature type="compositionally biased region" description="Polar residues" evidence="9">
    <location>
        <begin position="435"/>
        <end position="448"/>
    </location>
</feature>
<keyword evidence="3" id="KW-0378">Hydrolase</keyword>
<dbReference type="InterPro" id="IPR036867">
    <property type="entry name" value="R3H_dom_sf"/>
</dbReference>
<evidence type="ECO:0000256" key="1">
    <source>
        <dbReference type="ARBA" id="ARBA00004123"/>
    </source>
</evidence>
<evidence type="ECO:0000256" key="5">
    <source>
        <dbReference type="ARBA" id="ARBA00022840"/>
    </source>
</evidence>
<dbReference type="GO" id="GO:0005524">
    <property type="term" value="F:ATP binding"/>
    <property type="evidence" value="ECO:0007669"/>
    <property type="project" value="UniProtKB-KW"/>
</dbReference>
<keyword evidence="2" id="KW-0547">Nucleotide-binding</keyword>
<dbReference type="FunFam" id="3.30.1370.50:FF:000002">
    <property type="entry name" value="Immunoglobulin mu DNA-binding protein 2"/>
    <property type="match status" value="1"/>
</dbReference>
<evidence type="ECO:0000256" key="2">
    <source>
        <dbReference type="ARBA" id="ARBA00022741"/>
    </source>
</evidence>
<dbReference type="GO" id="GO:0003677">
    <property type="term" value="F:DNA binding"/>
    <property type="evidence" value="ECO:0007669"/>
    <property type="project" value="UniProtKB-ARBA"/>
</dbReference>
<evidence type="ECO:0000259" key="10">
    <source>
        <dbReference type="PROSITE" id="PS50102"/>
    </source>
</evidence>
<keyword evidence="13" id="KW-1185">Reference proteome</keyword>
<protein>
    <recommendedName>
        <fullName evidence="14">RNA-binding post-transcriptional regulator cip2</fullName>
    </recommendedName>
</protein>
<feature type="compositionally biased region" description="Polar residues" evidence="9">
    <location>
        <begin position="412"/>
        <end position="423"/>
    </location>
</feature>
<evidence type="ECO:0000313" key="13">
    <source>
        <dbReference type="Proteomes" id="UP000565441"/>
    </source>
</evidence>
<feature type="region of interest" description="Disordered" evidence="9">
    <location>
        <begin position="252"/>
        <end position="280"/>
    </location>
</feature>
<dbReference type="Gene3D" id="3.30.1370.50">
    <property type="entry name" value="R3H-like domain"/>
    <property type="match status" value="1"/>
</dbReference>
<feature type="compositionally biased region" description="Low complexity" evidence="9">
    <location>
        <begin position="78"/>
        <end position="92"/>
    </location>
</feature>
<feature type="compositionally biased region" description="Polar residues" evidence="9">
    <location>
        <begin position="44"/>
        <end position="62"/>
    </location>
</feature>
<dbReference type="Pfam" id="PF01424">
    <property type="entry name" value="R3H"/>
    <property type="match status" value="1"/>
</dbReference>
<name>A0A8H5HNM8_9AGAR</name>
<keyword evidence="7" id="KW-0539">Nucleus</keyword>
<dbReference type="PANTHER" id="PTHR23003">
    <property type="entry name" value="RNA RECOGNITION MOTIF RRM DOMAIN CONTAINING PROTEIN"/>
    <property type="match status" value="1"/>
</dbReference>
<feature type="domain" description="RRM" evidence="10">
    <location>
        <begin position="128"/>
        <end position="207"/>
    </location>
</feature>
<dbReference type="InterPro" id="IPR050374">
    <property type="entry name" value="RRT5_SRSF_SR"/>
</dbReference>
<dbReference type="SMART" id="SM00393">
    <property type="entry name" value="R3H"/>
    <property type="match status" value="1"/>
</dbReference>
<dbReference type="AlphaFoldDB" id="A0A8H5HNM8"/>
<dbReference type="PROSITE" id="PS50102">
    <property type="entry name" value="RRM"/>
    <property type="match status" value="1"/>
</dbReference>
<comment type="subcellular location">
    <subcellularLocation>
        <location evidence="1">Nucleus</location>
    </subcellularLocation>
</comment>
<evidence type="ECO:0000313" key="12">
    <source>
        <dbReference type="EMBL" id="KAF5386582.1"/>
    </source>
</evidence>
<evidence type="ECO:0000256" key="9">
    <source>
        <dbReference type="SAM" id="MobiDB-lite"/>
    </source>
</evidence>
<dbReference type="GO" id="GO:0016787">
    <property type="term" value="F:hydrolase activity"/>
    <property type="evidence" value="ECO:0007669"/>
    <property type="project" value="UniProtKB-KW"/>
</dbReference>
<feature type="compositionally biased region" description="Low complexity" evidence="9">
    <location>
        <begin position="480"/>
        <end position="498"/>
    </location>
</feature>
<comment type="caution">
    <text evidence="12">The sequence shown here is derived from an EMBL/GenBank/DDBJ whole genome shotgun (WGS) entry which is preliminary data.</text>
</comment>
<accession>A0A8H5HNM8</accession>
<dbReference type="PROSITE" id="PS51061">
    <property type="entry name" value="R3H"/>
    <property type="match status" value="1"/>
</dbReference>
<dbReference type="SMART" id="SM00360">
    <property type="entry name" value="RRM"/>
    <property type="match status" value="1"/>
</dbReference>
<sequence>MTSSPPPISSLPLSSRPSQQRLHDNYDYEGNSNNRPQYHFATSPGIQAQSPYNPLSMNQSPLKNKPIRSALPTQWLDNNSSDSRSLSPHNNSDFSSAGGSPPPMGHLNPPPMAPSTPSQNPDDEVIPTAIVIKNIPFNVKRETLLDIIASLSIPTPYAFNYHLDQQGSFRGLAFANFRQAADADAVVVALNGFDVQGRKLRVEYKKVLQAGEKERIEREKAIRRMRSMQLEKEQTSVTPLYEDYGSAISSAFSPQRSFSSGSPYQQPQYSPPHASAMPTPQYNLALNSAPAVPTQAPLSATPSISAKSASEELDLNDPSTLEIYSRILLFKDDRMRDELAFSRTLSPKQRRVVHLLAQKLGVYHYSIGEGEERYAVVTRIDPQRQQQQQPQIQQQSQRQIPHTLSRAPSAYLTPSSQMTTSSLRAKKSMPDMKTLHSQAPRLSSRASNGNIREGYATIASPSRRVSTGFGSLFSNGSPFGTSSGSVPPVPSLPSSIGSAPLNGSHESSSNVVRQPRGPGIGGFARRDSRVGASEAQTRGVLDARTYEPLEI</sequence>
<dbReference type="PANTHER" id="PTHR23003:SF17">
    <property type="entry name" value="RNA-BINDING PROTEIN PIN4"/>
    <property type="match status" value="1"/>
</dbReference>
<feature type="region of interest" description="Disordered" evidence="9">
    <location>
        <begin position="480"/>
        <end position="551"/>
    </location>
</feature>
<organism evidence="12 13">
    <name type="scientific">Tricholomella constricta</name>
    <dbReference type="NCBI Taxonomy" id="117010"/>
    <lineage>
        <taxon>Eukaryota</taxon>
        <taxon>Fungi</taxon>
        <taxon>Dikarya</taxon>
        <taxon>Basidiomycota</taxon>
        <taxon>Agaricomycotina</taxon>
        <taxon>Agaricomycetes</taxon>
        <taxon>Agaricomycetidae</taxon>
        <taxon>Agaricales</taxon>
        <taxon>Tricholomatineae</taxon>
        <taxon>Lyophyllaceae</taxon>
        <taxon>Tricholomella</taxon>
    </lineage>
</organism>
<dbReference type="InterPro" id="IPR035979">
    <property type="entry name" value="RBD_domain_sf"/>
</dbReference>
<dbReference type="OrthoDB" id="434258at2759"/>
<evidence type="ECO:0000256" key="7">
    <source>
        <dbReference type="ARBA" id="ARBA00023242"/>
    </source>
</evidence>
<feature type="region of interest" description="Disordered" evidence="9">
    <location>
        <begin position="1"/>
        <end position="123"/>
    </location>
</feature>
<dbReference type="GO" id="GO:0003729">
    <property type="term" value="F:mRNA binding"/>
    <property type="evidence" value="ECO:0007669"/>
    <property type="project" value="TreeGrafter"/>
</dbReference>
<evidence type="ECO:0000256" key="3">
    <source>
        <dbReference type="ARBA" id="ARBA00022801"/>
    </source>
</evidence>
<dbReference type="GO" id="GO:0005634">
    <property type="term" value="C:nucleus"/>
    <property type="evidence" value="ECO:0007669"/>
    <property type="project" value="UniProtKB-SubCell"/>
</dbReference>
<dbReference type="InterPro" id="IPR000504">
    <property type="entry name" value="RRM_dom"/>
</dbReference>
<dbReference type="SUPFAM" id="SSF54928">
    <property type="entry name" value="RNA-binding domain, RBD"/>
    <property type="match status" value="1"/>
</dbReference>
<evidence type="ECO:0000259" key="11">
    <source>
        <dbReference type="PROSITE" id="PS51061"/>
    </source>
</evidence>
<dbReference type="Gene3D" id="3.30.70.330">
    <property type="match status" value="1"/>
</dbReference>
<gene>
    <name evidence="12" type="ORF">D9615_001708</name>
</gene>
<dbReference type="GO" id="GO:0004386">
    <property type="term" value="F:helicase activity"/>
    <property type="evidence" value="ECO:0007669"/>
    <property type="project" value="UniProtKB-KW"/>
</dbReference>
<dbReference type="Pfam" id="PF00076">
    <property type="entry name" value="RRM_1"/>
    <property type="match status" value="1"/>
</dbReference>
<keyword evidence="4" id="KW-0347">Helicase</keyword>
<evidence type="ECO:0000256" key="4">
    <source>
        <dbReference type="ARBA" id="ARBA00022806"/>
    </source>
</evidence>
<evidence type="ECO:0000256" key="6">
    <source>
        <dbReference type="ARBA" id="ARBA00022884"/>
    </source>
</evidence>
<evidence type="ECO:0000256" key="8">
    <source>
        <dbReference type="PROSITE-ProRule" id="PRU00176"/>
    </source>
</evidence>
<keyword evidence="6 8" id="KW-0694">RNA-binding</keyword>
<feature type="compositionally biased region" description="Low complexity" evidence="9">
    <location>
        <begin position="10"/>
        <end position="20"/>
    </location>
</feature>
<feature type="compositionally biased region" description="Pro residues" evidence="9">
    <location>
        <begin position="100"/>
        <end position="114"/>
    </location>
</feature>
<keyword evidence="5" id="KW-0067">ATP-binding</keyword>
<feature type="compositionally biased region" description="Low complexity" evidence="9">
    <location>
        <begin position="252"/>
        <end position="272"/>
    </location>
</feature>